<keyword evidence="2" id="KW-1185">Reference proteome</keyword>
<gene>
    <name evidence="1" type="ORF">Enr10x_37290</name>
</gene>
<evidence type="ECO:0000313" key="2">
    <source>
        <dbReference type="Proteomes" id="UP000315647"/>
    </source>
</evidence>
<proteinExistence type="predicted"/>
<dbReference type="AlphaFoldDB" id="A0A517Q9T1"/>
<dbReference type="EMBL" id="CP037421">
    <property type="protein sequence ID" value="QDT28387.1"/>
    <property type="molecule type" value="Genomic_DNA"/>
</dbReference>
<dbReference type="Proteomes" id="UP000315647">
    <property type="component" value="Chromosome"/>
</dbReference>
<reference evidence="1 2" key="1">
    <citation type="submission" date="2019-03" db="EMBL/GenBank/DDBJ databases">
        <title>Deep-cultivation of Planctomycetes and their phenomic and genomic characterization uncovers novel biology.</title>
        <authorList>
            <person name="Wiegand S."/>
            <person name="Jogler M."/>
            <person name="Boedeker C."/>
            <person name="Pinto D."/>
            <person name="Vollmers J."/>
            <person name="Rivas-Marin E."/>
            <person name="Kohn T."/>
            <person name="Peeters S.H."/>
            <person name="Heuer A."/>
            <person name="Rast P."/>
            <person name="Oberbeckmann S."/>
            <person name="Bunk B."/>
            <person name="Jeske O."/>
            <person name="Meyerdierks A."/>
            <person name="Storesund J.E."/>
            <person name="Kallscheuer N."/>
            <person name="Luecker S."/>
            <person name="Lage O.M."/>
            <person name="Pohl T."/>
            <person name="Merkel B.J."/>
            <person name="Hornburger P."/>
            <person name="Mueller R.-W."/>
            <person name="Bruemmer F."/>
            <person name="Labrenz M."/>
            <person name="Spormann A.M."/>
            <person name="Op den Camp H."/>
            <person name="Overmann J."/>
            <person name="Amann R."/>
            <person name="Jetten M.S.M."/>
            <person name="Mascher T."/>
            <person name="Medema M.H."/>
            <person name="Devos D.P."/>
            <person name="Kaster A.-K."/>
            <person name="Ovreas L."/>
            <person name="Rohde M."/>
            <person name="Galperin M.Y."/>
            <person name="Jogler C."/>
        </authorList>
    </citation>
    <scope>NUCLEOTIDE SEQUENCE [LARGE SCALE GENOMIC DNA]</scope>
    <source>
        <strain evidence="1 2">Enr10</strain>
    </source>
</reference>
<sequence length="94" mass="11130">MSPELYHGWSIRFQKNIHMYCHNLTVEKENRSYSIPCEDSPVFKGIVMWPYELNLESDLLQDLVTALLKWATSFNLECLIYTSKTNYMTNAQQF</sequence>
<accession>A0A517Q9T1</accession>
<protein>
    <submittedName>
        <fullName evidence="1">Uncharacterized protein</fullName>
    </submittedName>
</protein>
<name>A0A517Q9T1_9PLAN</name>
<evidence type="ECO:0000313" key="1">
    <source>
        <dbReference type="EMBL" id="QDT28387.1"/>
    </source>
</evidence>
<organism evidence="1 2">
    <name type="scientific">Gimesia panareensis</name>
    <dbReference type="NCBI Taxonomy" id="2527978"/>
    <lineage>
        <taxon>Bacteria</taxon>
        <taxon>Pseudomonadati</taxon>
        <taxon>Planctomycetota</taxon>
        <taxon>Planctomycetia</taxon>
        <taxon>Planctomycetales</taxon>
        <taxon>Planctomycetaceae</taxon>
        <taxon>Gimesia</taxon>
    </lineage>
</organism>